<evidence type="ECO:0000313" key="4">
    <source>
        <dbReference type="EMBL" id="KAL3756538.1"/>
    </source>
</evidence>
<feature type="compositionally biased region" description="Basic and acidic residues" evidence="2">
    <location>
        <begin position="134"/>
        <end position="145"/>
    </location>
</feature>
<sequence length="866" mass="97250">MANKGRGGRGHGKKGGHGGGGGGGGRGGGGGGGGRGGFVAGQQQPHQQQQQQQPQVQLRLFFLTQHLILQCFNNLDDLSRKHAFEVMGWPRDNYLRRQQMLRDQLENAKKEKAEQKEQAQQQKELAAVAEDGEGETKEERERATSNEEGEGTIAEVEEDSLEATEADLDADKGADDAEEATTADDKGENGVEEDDDNVVPSDEAKDEAEVTEEEAVVKSDEQGEDGDEGTNGAVDAGASTDEKGENGVEVDDNNELTSEEANVDLGEGAEDTAATSDEQGEDGEDEQIDEAAQEEEEPEIDDNDNPLLLPLLSAPIDPQTLLDRLNTRRLFARILYYKREQRRKVEEEASKALSGEENADGDASIDKDWMPGMGGPIQKMYRDLLKEKVTADRIWRKNLTIEELANLEWNELLKVAELRNGKKYIPYDPIPTQHELLLFSPCPRAVGILASYPRSGNSLMRTLYEHTTLRVTGSDMQGGLAKHDLVGEMAVGANMVQFVKTHFPERQGTPAFRASRVVLLVRNPFDAIESFFNLMITGEHTKSISADVRQKATKYFEEYALKEIRVWKLFHQFWMKMDVPILLIRYEDIVRYPDKVMERVVPFVLEVKRMGTFFQERIDRCIRDQQEIERLGSYKPRSGGIGKAVAKYSPELFERIINDEELRGVMKHLHYQELLEKPPEEWSTLTPLPNYAIEYTPAWVGTGQQKVVLLNNGNLARTQNEETRWRKIKIELGLIDEKCNCAECIAEREERAQMEREAEEKKLKEEAKGDDGKEETKGEGNEAEEKMVEAEVEGEDEEVELKDPEEKKVEKAVAADEEKTTEETTEMLAIEEKSTGGKDSDIDDAEFQEFLNQLKEYSVKDVVGSK</sequence>
<feature type="compositionally biased region" description="Basic residues" evidence="2">
    <location>
        <begin position="1"/>
        <end position="16"/>
    </location>
</feature>
<keyword evidence="5" id="KW-1185">Reference proteome</keyword>
<organism evidence="4 5">
    <name type="scientific">Discostella pseudostelligera</name>
    <dbReference type="NCBI Taxonomy" id="259834"/>
    <lineage>
        <taxon>Eukaryota</taxon>
        <taxon>Sar</taxon>
        <taxon>Stramenopiles</taxon>
        <taxon>Ochrophyta</taxon>
        <taxon>Bacillariophyta</taxon>
        <taxon>Coscinodiscophyceae</taxon>
        <taxon>Thalassiosirophycidae</taxon>
        <taxon>Stephanodiscales</taxon>
        <taxon>Stephanodiscaceae</taxon>
        <taxon>Discostella</taxon>
    </lineage>
</organism>
<proteinExistence type="inferred from homology"/>
<feature type="compositionally biased region" description="Basic and acidic residues" evidence="2">
    <location>
        <begin position="801"/>
        <end position="822"/>
    </location>
</feature>
<feature type="compositionally biased region" description="Acidic residues" evidence="2">
    <location>
        <begin position="147"/>
        <end position="168"/>
    </location>
</feature>
<dbReference type="Gene3D" id="3.40.50.300">
    <property type="entry name" value="P-loop containing nucleotide triphosphate hydrolases"/>
    <property type="match status" value="1"/>
</dbReference>
<feature type="region of interest" description="Disordered" evidence="2">
    <location>
        <begin position="348"/>
        <end position="370"/>
    </location>
</feature>
<name>A0ABD3LYI7_9STRA</name>
<dbReference type="AlphaFoldDB" id="A0ABD3LYI7"/>
<dbReference type="PANTHER" id="PTHR45964:SF5">
    <property type="entry name" value="WSCD FAMILY MEMBER CG9164"/>
    <property type="match status" value="1"/>
</dbReference>
<evidence type="ECO:0000313" key="5">
    <source>
        <dbReference type="Proteomes" id="UP001530293"/>
    </source>
</evidence>
<accession>A0ABD3LYI7</accession>
<dbReference type="InterPro" id="IPR051589">
    <property type="entry name" value="Sialate-O-sulfotransferase"/>
</dbReference>
<dbReference type="InterPro" id="IPR027417">
    <property type="entry name" value="P-loop_NTPase"/>
</dbReference>
<feature type="compositionally biased region" description="Acidic residues" evidence="2">
    <location>
        <begin position="790"/>
        <end position="800"/>
    </location>
</feature>
<feature type="compositionally biased region" description="Gly residues" evidence="2">
    <location>
        <begin position="17"/>
        <end position="39"/>
    </location>
</feature>
<feature type="compositionally biased region" description="Low complexity" evidence="2">
    <location>
        <begin position="42"/>
        <end position="52"/>
    </location>
</feature>
<protein>
    <recommendedName>
        <fullName evidence="3">Sulfotransferase domain-containing protein</fullName>
    </recommendedName>
</protein>
<dbReference type="Proteomes" id="UP001530293">
    <property type="component" value="Unassembled WGS sequence"/>
</dbReference>
<feature type="domain" description="Sulfotransferase" evidence="3">
    <location>
        <begin position="495"/>
        <end position="604"/>
    </location>
</feature>
<dbReference type="EMBL" id="JALLBG020000303">
    <property type="protein sequence ID" value="KAL3756538.1"/>
    <property type="molecule type" value="Genomic_DNA"/>
</dbReference>
<feature type="compositionally biased region" description="Basic and acidic residues" evidence="2">
    <location>
        <begin position="830"/>
        <end position="840"/>
    </location>
</feature>
<feature type="region of interest" description="Disordered" evidence="2">
    <location>
        <begin position="107"/>
        <end position="308"/>
    </location>
</feature>
<dbReference type="PANTHER" id="PTHR45964">
    <property type="entry name" value="WSCD FAMILY MEMBER CG9164"/>
    <property type="match status" value="1"/>
</dbReference>
<reference evidence="4 5" key="1">
    <citation type="submission" date="2024-10" db="EMBL/GenBank/DDBJ databases">
        <title>Updated reference genomes for cyclostephanoid diatoms.</title>
        <authorList>
            <person name="Roberts W.R."/>
            <person name="Alverson A.J."/>
        </authorList>
    </citation>
    <scope>NUCLEOTIDE SEQUENCE [LARGE SCALE GENOMIC DNA]</scope>
    <source>
        <strain evidence="4 5">AJA232-27</strain>
    </source>
</reference>
<dbReference type="Pfam" id="PF00685">
    <property type="entry name" value="Sulfotransfer_1"/>
    <property type="match status" value="1"/>
</dbReference>
<feature type="region of interest" description="Disordered" evidence="2">
    <location>
        <begin position="756"/>
        <end position="842"/>
    </location>
</feature>
<feature type="compositionally biased region" description="Acidic residues" evidence="2">
    <location>
        <begin position="204"/>
        <end position="214"/>
    </location>
</feature>
<evidence type="ECO:0000256" key="1">
    <source>
        <dbReference type="ARBA" id="ARBA00010236"/>
    </source>
</evidence>
<comment type="caution">
    <text evidence="4">The sequence shown here is derived from an EMBL/GenBank/DDBJ whole genome shotgun (WGS) entry which is preliminary data.</text>
</comment>
<evidence type="ECO:0000259" key="3">
    <source>
        <dbReference type="Pfam" id="PF00685"/>
    </source>
</evidence>
<dbReference type="SUPFAM" id="SSF52540">
    <property type="entry name" value="P-loop containing nucleoside triphosphate hydrolases"/>
    <property type="match status" value="1"/>
</dbReference>
<gene>
    <name evidence="4" type="ORF">ACHAWU_009932</name>
</gene>
<feature type="compositionally biased region" description="Low complexity" evidence="2">
    <location>
        <begin position="118"/>
        <end position="129"/>
    </location>
</feature>
<feature type="compositionally biased region" description="Acidic residues" evidence="2">
    <location>
        <begin position="278"/>
        <end position="304"/>
    </location>
</feature>
<dbReference type="InterPro" id="IPR000863">
    <property type="entry name" value="Sulfotransferase_dom"/>
</dbReference>
<feature type="compositionally biased region" description="Acidic residues" evidence="2">
    <location>
        <begin position="248"/>
        <end position="270"/>
    </location>
</feature>
<feature type="compositionally biased region" description="Basic and acidic residues" evidence="2">
    <location>
        <begin position="107"/>
        <end position="117"/>
    </location>
</feature>
<comment type="similarity">
    <text evidence="1">Belongs to the WSCD family.</text>
</comment>
<evidence type="ECO:0000256" key="2">
    <source>
        <dbReference type="SAM" id="MobiDB-lite"/>
    </source>
</evidence>
<feature type="region of interest" description="Disordered" evidence="2">
    <location>
        <begin position="1"/>
        <end position="52"/>
    </location>
</feature>
<feature type="compositionally biased region" description="Basic and acidic residues" evidence="2">
    <location>
        <begin position="756"/>
        <end position="789"/>
    </location>
</feature>